<dbReference type="Pfam" id="PF12705">
    <property type="entry name" value="PDDEXK_1"/>
    <property type="match status" value="1"/>
</dbReference>
<feature type="domain" description="PD-(D/E)XK endonuclease-like" evidence="1">
    <location>
        <begin position="702"/>
        <end position="987"/>
    </location>
</feature>
<dbReference type="InterPro" id="IPR011335">
    <property type="entry name" value="Restrct_endonuc-II-like"/>
</dbReference>
<dbReference type="RefSeq" id="WP_243452140.1">
    <property type="nucleotide sequence ID" value="NZ_BLVO01000013.1"/>
</dbReference>
<gene>
    <name evidence="2" type="ORF">DSM101010T_20000</name>
</gene>
<proteinExistence type="predicted"/>
<reference evidence="2 3" key="1">
    <citation type="submission" date="2020-05" db="EMBL/GenBank/DDBJ databases">
        <title>Draft genome sequence of Desulfovibrio sp. strain HN2T.</title>
        <authorList>
            <person name="Ueno A."/>
            <person name="Tamazawa S."/>
            <person name="Tamamura S."/>
            <person name="Murakami T."/>
            <person name="Kiyama T."/>
            <person name="Inomata H."/>
            <person name="Amano Y."/>
            <person name="Miyakawa K."/>
            <person name="Tamaki H."/>
            <person name="Naganuma T."/>
            <person name="Kaneko K."/>
        </authorList>
    </citation>
    <scope>NUCLEOTIDE SEQUENCE [LARGE SCALE GENOMIC DNA]</scope>
    <source>
        <strain evidence="2 3">HN2</strain>
    </source>
</reference>
<accession>A0A7J0BKI2</accession>
<keyword evidence="3" id="KW-1185">Reference proteome</keyword>
<evidence type="ECO:0000313" key="2">
    <source>
        <dbReference type="EMBL" id="GFM33635.1"/>
    </source>
</evidence>
<protein>
    <recommendedName>
        <fullName evidence="1">PD-(D/E)XK endonuclease-like domain-containing protein</fullName>
    </recommendedName>
</protein>
<dbReference type="Gene3D" id="3.90.320.10">
    <property type="match status" value="1"/>
</dbReference>
<name>A0A7J0BKI2_9BACT</name>
<dbReference type="InterPro" id="IPR011604">
    <property type="entry name" value="PDDEXK-like_dom_sf"/>
</dbReference>
<dbReference type="SUPFAM" id="SSF52980">
    <property type="entry name" value="Restriction endonuclease-like"/>
    <property type="match status" value="1"/>
</dbReference>
<comment type="caution">
    <text evidence="2">The sequence shown here is derived from an EMBL/GenBank/DDBJ whole genome shotgun (WGS) entry which is preliminary data.</text>
</comment>
<evidence type="ECO:0000313" key="3">
    <source>
        <dbReference type="Proteomes" id="UP000503840"/>
    </source>
</evidence>
<dbReference type="SUPFAM" id="SSF52540">
    <property type="entry name" value="P-loop containing nucleoside triphosphate hydrolases"/>
    <property type="match status" value="1"/>
</dbReference>
<dbReference type="Proteomes" id="UP000503840">
    <property type="component" value="Unassembled WGS sequence"/>
</dbReference>
<dbReference type="InterPro" id="IPR027417">
    <property type="entry name" value="P-loop_NTPase"/>
</dbReference>
<dbReference type="AlphaFoldDB" id="A0A7J0BKI2"/>
<sequence length="989" mass="112683">MRAQPFIIIPWENDFLAGLARLVLSETDGNPAHACIIVPHSRPRRYFADTLYAMPELPKPFALPQMITVSELFATLRSEIENNPPEQIEMLDRVGLLLRCLENQAQEQREALPLPTGDTNRFFPWGVRLANLLEDFYNQNIEPEDVTYMEGQVVDFAAGLLGSLGRIHREYTEKLDNRSWTTPGYDAFRVLRHIKEQRGTYTADSFACLRGKRIFIAGFYGLTGVEEAIFRHLAEEYEAQVVLHSDARLAESPSRVHWACREHTRWLSRWSVQATCAEEPEARKRETVFHEGFDLHSQLDVLERTLGASDGQPRITDADSLPATIGSAVVLPDTGLLMPVLHHLPRKDVNISMGYPLGRSTLFRLLETVMRLQETASGKGHGASLYHWKEVIGLLRHPYLKMLALGEERPLGVPLHHMEASVRTGRRFTDPRTLHPELDEQSKLPEQDVRALLATVFDLAVTRWEHLHTPQDMADTLADLCTLLLTHGGDLWDRFPIDAESIFRLMHRVIPMLRECSLATQIFPKDVLFTILRETIRQERVPFEADPLTGVQVMGMLETRLLRFDNVHIVDATEDKLPGAPANDPLLPDSLRGMLGLPDSRHRELVSAYNFHRLLQGAEQITIYYQAGVERSGLFEEKRARSRFVEELLWQEEKKRGKLITPGTPPLHAISYPMPAITRLDKPVERTPEIAARLSEYLRRPLSPSALDTYLTCPVRFFHERLCGVGAIDEVNEGDDHAGIGELLHSVLEDFYTPYLKRTVHFDEDDAKRLQDLFSLRLNQSELKDSLPFDSFLMLEAAGRKRLASFIDNQPETHIAALEQRFQAEIAVDGRTRLIAGRMDRVDEREGQTVILDYKTGKVSRPNPGIWEDDTLWSRLRCWQGEDDDTLALLAQKLPSVQLPAYLYIYPRGVRQGAPLPVGDAGWVELRSNGKEVLLLGTSTEDDMRETVINEQIPLLMEFLFRHMETVPSYRPNRGRHCDWCPCANCCSV</sequence>
<dbReference type="InterPro" id="IPR038726">
    <property type="entry name" value="PDDEXK_AddAB-type"/>
</dbReference>
<organism evidence="2 3">
    <name type="scientific">Desulfovibrio subterraneus</name>
    <dbReference type="NCBI Taxonomy" id="2718620"/>
    <lineage>
        <taxon>Bacteria</taxon>
        <taxon>Pseudomonadati</taxon>
        <taxon>Thermodesulfobacteriota</taxon>
        <taxon>Desulfovibrionia</taxon>
        <taxon>Desulfovibrionales</taxon>
        <taxon>Desulfovibrionaceae</taxon>
        <taxon>Desulfovibrio</taxon>
    </lineage>
</organism>
<dbReference type="EMBL" id="BLVO01000013">
    <property type="protein sequence ID" value="GFM33635.1"/>
    <property type="molecule type" value="Genomic_DNA"/>
</dbReference>
<evidence type="ECO:0000259" key="1">
    <source>
        <dbReference type="Pfam" id="PF12705"/>
    </source>
</evidence>